<evidence type="ECO:0000256" key="1">
    <source>
        <dbReference type="SAM" id="MobiDB-lite"/>
    </source>
</evidence>
<gene>
    <name evidence="2" type="ORF">AVDCRST_MAG54-686</name>
</gene>
<dbReference type="EMBL" id="CADCTH010000095">
    <property type="protein sequence ID" value="CAA9223564.1"/>
    <property type="molecule type" value="Genomic_DNA"/>
</dbReference>
<feature type="non-terminal residue" evidence="2">
    <location>
        <position position="48"/>
    </location>
</feature>
<name>A0A6J4HG19_9PSEU</name>
<dbReference type="AlphaFoldDB" id="A0A6J4HG19"/>
<accession>A0A6J4HG19</accession>
<feature type="region of interest" description="Disordered" evidence="1">
    <location>
        <begin position="1"/>
        <end position="28"/>
    </location>
</feature>
<sequence length="48" mass="5073">EVGPPVLPLLRRAGPAPPGGPGGRVGVRRLPQHVRRDRGTGAGERIRM</sequence>
<proteinExistence type="predicted"/>
<organism evidence="2">
    <name type="scientific">uncultured Actinomycetospora sp</name>
    <dbReference type="NCBI Taxonomy" id="1135996"/>
    <lineage>
        <taxon>Bacteria</taxon>
        <taxon>Bacillati</taxon>
        <taxon>Actinomycetota</taxon>
        <taxon>Actinomycetes</taxon>
        <taxon>Pseudonocardiales</taxon>
        <taxon>Pseudonocardiaceae</taxon>
        <taxon>Actinomycetospora</taxon>
        <taxon>environmental samples</taxon>
    </lineage>
</organism>
<feature type="compositionally biased region" description="Low complexity" evidence="1">
    <location>
        <begin position="1"/>
        <end position="14"/>
    </location>
</feature>
<reference evidence="2" key="1">
    <citation type="submission" date="2020-02" db="EMBL/GenBank/DDBJ databases">
        <authorList>
            <person name="Meier V. D."/>
        </authorList>
    </citation>
    <scope>NUCLEOTIDE SEQUENCE</scope>
    <source>
        <strain evidence="2">AVDCRST_MAG54</strain>
    </source>
</reference>
<evidence type="ECO:0000313" key="2">
    <source>
        <dbReference type="EMBL" id="CAA9223564.1"/>
    </source>
</evidence>
<feature type="non-terminal residue" evidence="2">
    <location>
        <position position="1"/>
    </location>
</feature>
<protein>
    <submittedName>
        <fullName evidence="2">Uncharacterized protein</fullName>
    </submittedName>
</protein>